<sequence length="336" mass="37488">MLYNDDPTPKSQRLAGQIASYVGQILHTTIRVEPESAPPDLPVFLTRAYSFYSVDIVGRMCLLMLVNDLADTPGNIAKHVRLVEAQAIQPVIIGISALSARDRSRLIGQGVSFIVPGNQFYAPELGMDLREHFRTQKSETPDSLSPAAQAVFFHYVLRRNEAATTPSELAGDLNYSPMSIGRAFDDLVAIGLAVTEKYGRERHLHFRGDRREMLESVRSLLQSPVRSRKLVWGPHPRPPMLLGGESALSELTDLSPPKLEVFVIAAIEWKGFAAGHEYRESHFEEPDFAVETWSYDPAGLADGQIADPLSLYAQFRDHEDERVAMAAEQLLEHVPW</sequence>
<accession>A0A3B9H288</accession>
<protein>
    <recommendedName>
        <fullName evidence="3">MarR family transcriptional regulator</fullName>
    </recommendedName>
</protein>
<reference evidence="1 2" key="1">
    <citation type="journal article" date="2018" name="Nat. Biotechnol.">
        <title>A standardized bacterial taxonomy based on genome phylogeny substantially revises the tree of life.</title>
        <authorList>
            <person name="Parks D.H."/>
            <person name="Chuvochina M."/>
            <person name="Waite D.W."/>
            <person name="Rinke C."/>
            <person name="Skarshewski A."/>
            <person name="Chaumeil P.A."/>
            <person name="Hugenholtz P."/>
        </authorList>
    </citation>
    <scope>NUCLEOTIDE SEQUENCE [LARGE SCALE GENOMIC DNA]</scope>
    <source>
        <strain evidence="1">UBA8733</strain>
    </source>
</reference>
<dbReference type="Proteomes" id="UP000259610">
    <property type="component" value="Unassembled WGS sequence"/>
</dbReference>
<evidence type="ECO:0008006" key="3">
    <source>
        <dbReference type="Google" id="ProtNLM"/>
    </source>
</evidence>
<organism evidence="1 2">
    <name type="scientific">Hyphomonas adhaerens</name>
    <dbReference type="NCBI Taxonomy" id="81029"/>
    <lineage>
        <taxon>Bacteria</taxon>
        <taxon>Pseudomonadati</taxon>
        <taxon>Pseudomonadota</taxon>
        <taxon>Alphaproteobacteria</taxon>
        <taxon>Hyphomonadales</taxon>
        <taxon>Hyphomonadaceae</taxon>
        <taxon>Hyphomonas</taxon>
    </lineage>
</organism>
<dbReference type="RefSeq" id="WP_272991379.1">
    <property type="nucleotide sequence ID" value="NZ_CAJWRG010000165.1"/>
</dbReference>
<evidence type="ECO:0000313" key="2">
    <source>
        <dbReference type="Proteomes" id="UP000259610"/>
    </source>
</evidence>
<evidence type="ECO:0000313" key="1">
    <source>
        <dbReference type="EMBL" id="HAE28801.1"/>
    </source>
</evidence>
<gene>
    <name evidence="1" type="ORF">DCG58_16705</name>
</gene>
<name>A0A3B9H288_9PROT</name>
<dbReference type="AlphaFoldDB" id="A0A3B9H288"/>
<comment type="caution">
    <text evidence="1">The sequence shown here is derived from an EMBL/GenBank/DDBJ whole genome shotgun (WGS) entry which is preliminary data.</text>
</comment>
<proteinExistence type="predicted"/>
<dbReference type="EMBL" id="DMAN01000380">
    <property type="protein sequence ID" value="HAE28801.1"/>
    <property type="molecule type" value="Genomic_DNA"/>
</dbReference>